<keyword evidence="2" id="KW-1185">Reference proteome</keyword>
<organism evidence="1 2">
    <name type="scientific">Peronosclerospora sorghi</name>
    <dbReference type="NCBI Taxonomy" id="230839"/>
    <lineage>
        <taxon>Eukaryota</taxon>
        <taxon>Sar</taxon>
        <taxon>Stramenopiles</taxon>
        <taxon>Oomycota</taxon>
        <taxon>Peronosporomycetes</taxon>
        <taxon>Peronosporales</taxon>
        <taxon>Peronosporaceae</taxon>
        <taxon>Peronosclerospora</taxon>
    </lineage>
</organism>
<evidence type="ECO:0000313" key="2">
    <source>
        <dbReference type="Proteomes" id="UP001163321"/>
    </source>
</evidence>
<reference evidence="1 2" key="1">
    <citation type="journal article" date="2022" name="bioRxiv">
        <title>The genome of the oomycete Peronosclerospora sorghi, a cosmopolitan pathogen of maize and sorghum, is inflated with dispersed pseudogenes.</title>
        <authorList>
            <person name="Fletcher K."/>
            <person name="Martin F."/>
            <person name="Isakeit T."/>
            <person name="Cavanaugh K."/>
            <person name="Magill C."/>
            <person name="Michelmore R."/>
        </authorList>
    </citation>
    <scope>NUCLEOTIDE SEQUENCE [LARGE SCALE GENOMIC DNA]</scope>
    <source>
        <strain evidence="1">P6</strain>
    </source>
</reference>
<accession>A0ACC0W921</accession>
<dbReference type="EMBL" id="CM047582">
    <property type="protein sequence ID" value="KAI9915062.1"/>
    <property type="molecule type" value="Genomic_DNA"/>
</dbReference>
<sequence length="60" mass="7068">MRAASSDENIKLSPIRQMSLEDVITYISEDEIIDVSRFKIRMRKRELTASGRKRIQTKKK</sequence>
<comment type="caution">
    <text evidence="1">The sequence shown here is derived from an EMBL/GenBank/DDBJ whole genome shotgun (WGS) entry which is preliminary data.</text>
</comment>
<proteinExistence type="predicted"/>
<protein>
    <submittedName>
        <fullName evidence="1">Uncharacterized protein</fullName>
    </submittedName>
</protein>
<dbReference type="Proteomes" id="UP001163321">
    <property type="component" value="Chromosome 3"/>
</dbReference>
<gene>
    <name evidence="1" type="ORF">PsorP6_008626</name>
</gene>
<name>A0ACC0W921_9STRA</name>
<evidence type="ECO:0000313" key="1">
    <source>
        <dbReference type="EMBL" id="KAI9915062.1"/>
    </source>
</evidence>